<dbReference type="Pfam" id="PF13499">
    <property type="entry name" value="EF-hand_7"/>
    <property type="match status" value="1"/>
</dbReference>
<name>A0AAV8Y2B1_9CUCU</name>
<evidence type="ECO:0000313" key="6">
    <source>
        <dbReference type="Proteomes" id="UP001162156"/>
    </source>
</evidence>
<feature type="domain" description="EF-hand" evidence="4">
    <location>
        <begin position="22"/>
        <end position="57"/>
    </location>
</feature>
<evidence type="ECO:0000256" key="2">
    <source>
        <dbReference type="ARBA" id="ARBA00022737"/>
    </source>
</evidence>
<dbReference type="InterPro" id="IPR002048">
    <property type="entry name" value="EF_hand_dom"/>
</dbReference>
<dbReference type="InterPro" id="IPR018247">
    <property type="entry name" value="EF_Hand_1_Ca_BS"/>
</dbReference>
<dbReference type="Gene3D" id="1.10.238.10">
    <property type="entry name" value="EF-hand"/>
    <property type="match status" value="1"/>
</dbReference>
<dbReference type="CDD" id="cd00051">
    <property type="entry name" value="EFh"/>
    <property type="match status" value="1"/>
</dbReference>
<dbReference type="PANTHER" id="PTHR23055:SF185">
    <property type="entry name" value="NEUROCALCIN HOMOLOG-LIKE PROTEIN"/>
    <property type="match status" value="1"/>
</dbReference>
<keyword evidence="1" id="KW-0479">Metal-binding</keyword>
<protein>
    <recommendedName>
        <fullName evidence="4">EF-hand domain-containing protein</fullName>
    </recommendedName>
</protein>
<dbReference type="PROSITE" id="PS50222">
    <property type="entry name" value="EF_HAND_2"/>
    <property type="match status" value="2"/>
</dbReference>
<keyword evidence="6" id="KW-1185">Reference proteome</keyword>
<dbReference type="SUPFAM" id="SSF47473">
    <property type="entry name" value="EF-hand"/>
    <property type="match status" value="1"/>
</dbReference>
<evidence type="ECO:0000256" key="3">
    <source>
        <dbReference type="ARBA" id="ARBA00022837"/>
    </source>
</evidence>
<proteinExistence type="predicted"/>
<evidence type="ECO:0000256" key="1">
    <source>
        <dbReference type="ARBA" id="ARBA00022723"/>
    </source>
</evidence>
<dbReference type="PRINTS" id="PR00450">
    <property type="entry name" value="RECOVERIN"/>
</dbReference>
<dbReference type="InterPro" id="IPR011992">
    <property type="entry name" value="EF-hand-dom_pair"/>
</dbReference>
<keyword evidence="3" id="KW-0106">Calcium</keyword>
<dbReference type="PANTHER" id="PTHR23055">
    <property type="entry name" value="CALCIUM BINDING PROTEINS"/>
    <property type="match status" value="1"/>
</dbReference>
<dbReference type="AlphaFoldDB" id="A0AAV8Y2B1"/>
<dbReference type="GO" id="GO:0005509">
    <property type="term" value="F:calcium ion binding"/>
    <property type="evidence" value="ECO:0007669"/>
    <property type="project" value="InterPro"/>
</dbReference>
<dbReference type="EMBL" id="JANEYF010002501">
    <property type="protein sequence ID" value="KAJ8945601.1"/>
    <property type="molecule type" value="Genomic_DNA"/>
</dbReference>
<feature type="domain" description="EF-hand" evidence="4">
    <location>
        <begin position="70"/>
        <end position="105"/>
    </location>
</feature>
<comment type="caution">
    <text evidence="5">The sequence shown here is derived from an EMBL/GenBank/DDBJ whole genome shotgun (WGS) entry which is preliminary data.</text>
</comment>
<accession>A0AAV8Y2B1</accession>
<dbReference type="PROSITE" id="PS00018">
    <property type="entry name" value="EF_HAND_1"/>
    <property type="match status" value="2"/>
</dbReference>
<reference evidence="5" key="1">
    <citation type="journal article" date="2023" name="Insect Mol. Biol.">
        <title>Genome sequencing provides insights into the evolution of gene families encoding plant cell wall-degrading enzymes in longhorned beetles.</title>
        <authorList>
            <person name="Shin N.R."/>
            <person name="Okamura Y."/>
            <person name="Kirsch R."/>
            <person name="Pauchet Y."/>
        </authorList>
    </citation>
    <scope>NUCLEOTIDE SEQUENCE</scope>
    <source>
        <strain evidence="5">RBIC_L_NR</strain>
    </source>
</reference>
<evidence type="ECO:0000313" key="5">
    <source>
        <dbReference type="EMBL" id="KAJ8945601.1"/>
    </source>
</evidence>
<keyword evidence="2" id="KW-0677">Repeat</keyword>
<sequence length="138" mass="15824">IVIICFSFQDFLNILSKVSRGSIDEKLQWVFNLYDLNGDGLITKAEMVDVVTSIYEMLGRATQPAVEDSSAKDHVEKIFTMIDTNKDGAITIDELINWCSRDENFFKIFGNTRHSTVILYTRILYSLPSFVPIQIRSY</sequence>
<gene>
    <name evidence="5" type="ORF">NQ314_009126</name>
</gene>
<dbReference type="InterPro" id="IPR028846">
    <property type="entry name" value="Recoverin"/>
</dbReference>
<feature type="non-terminal residue" evidence="5">
    <location>
        <position position="1"/>
    </location>
</feature>
<dbReference type="SMART" id="SM00054">
    <property type="entry name" value="EFh"/>
    <property type="match status" value="2"/>
</dbReference>
<organism evidence="5 6">
    <name type="scientific">Rhamnusium bicolor</name>
    <dbReference type="NCBI Taxonomy" id="1586634"/>
    <lineage>
        <taxon>Eukaryota</taxon>
        <taxon>Metazoa</taxon>
        <taxon>Ecdysozoa</taxon>
        <taxon>Arthropoda</taxon>
        <taxon>Hexapoda</taxon>
        <taxon>Insecta</taxon>
        <taxon>Pterygota</taxon>
        <taxon>Neoptera</taxon>
        <taxon>Endopterygota</taxon>
        <taxon>Coleoptera</taxon>
        <taxon>Polyphaga</taxon>
        <taxon>Cucujiformia</taxon>
        <taxon>Chrysomeloidea</taxon>
        <taxon>Cerambycidae</taxon>
        <taxon>Lepturinae</taxon>
        <taxon>Rhagiini</taxon>
        <taxon>Rhamnusium</taxon>
    </lineage>
</organism>
<dbReference type="Proteomes" id="UP001162156">
    <property type="component" value="Unassembled WGS sequence"/>
</dbReference>
<evidence type="ECO:0000259" key="4">
    <source>
        <dbReference type="PROSITE" id="PS50222"/>
    </source>
</evidence>